<comment type="similarity">
    <text evidence="2 3">Belongs to the DegT/DnrJ/EryC1 family.</text>
</comment>
<proteinExistence type="inferred from homology"/>
<dbReference type="PANTHER" id="PTHR30244">
    <property type="entry name" value="TRANSAMINASE"/>
    <property type="match status" value="1"/>
</dbReference>
<keyword evidence="4" id="KW-0808">Transferase</keyword>
<dbReference type="NCBIfam" id="TIGR03588">
    <property type="entry name" value="PseC"/>
    <property type="match status" value="1"/>
</dbReference>
<dbReference type="EMBL" id="JAUOES010000001">
    <property type="protein sequence ID" value="MDT3278771.1"/>
    <property type="molecule type" value="Genomic_DNA"/>
</dbReference>
<accession>A0ABU3FTS3</accession>
<gene>
    <name evidence="4" type="primary">pseC</name>
    <name evidence="4" type="ORF">Q4Q50_00405</name>
</gene>
<dbReference type="InterPro" id="IPR020026">
    <property type="entry name" value="PseC"/>
</dbReference>
<dbReference type="RefSeq" id="WP_311897858.1">
    <property type="nucleotide sequence ID" value="NZ_JAUOES010000001.1"/>
</dbReference>
<protein>
    <submittedName>
        <fullName evidence="4">UDP-4-amino-4, 6-dideoxy-N-acetyl-beta-L-altrosamine transaminase</fullName>
        <ecNumber evidence="4">2.6.1.92</ecNumber>
    </submittedName>
</protein>
<dbReference type="InterPro" id="IPR015421">
    <property type="entry name" value="PyrdxlP-dep_Trfase_major"/>
</dbReference>
<evidence type="ECO:0000313" key="4">
    <source>
        <dbReference type="EMBL" id="MDT3278771.1"/>
    </source>
</evidence>
<evidence type="ECO:0000256" key="2">
    <source>
        <dbReference type="ARBA" id="ARBA00037999"/>
    </source>
</evidence>
<dbReference type="Proteomes" id="UP001249505">
    <property type="component" value="Unassembled WGS sequence"/>
</dbReference>
<keyword evidence="5" id="KW-1185">Reference proteome</keyword>
<dbReference type="Gene3D" id="3.40.640.10">
    <property type="entry name" value="Type I PLP-dependent aspartate aminotransferase-like (Major domain)"/>
    <property type="match status" value="1"/>
</dbReference>
<organism evidence="4 5">
    <name type="scientific">Shewanella scandinavica</name>
    <dbReference type="NCBI Taxonomy" id="3063538"/>
    <lineage>
        <taxon>Bacteria</taxon>
        <taxon>Pseudomonadati</taxon>
        <taxon>Pseudomonadota</taxon>
        <taxon>Gammaproteobacteria</taxon>
        <taxon>Alteromonadales</taxon>
        <taxon>Shewanellaceae</taxon>
        <taxon>Shewanella</taxon>
    </lineage>
</organism>
<dbReference type="GO" id="GO:0008483">
    <property type="term" value="F:transaminase activity"/>
    <property type="evidence" value="ECO:0007669"/>
    <property type="project" value="UniProtKB-KW"/>
</dbReference>
<dbReference type="InterPro" id="IPR000653">
    <property type="entry name" value="DegT/StrS_aminotransferase"/>
</dbReference>
<dbReference type="CDD" id="cd00616">
    <property type="entry name" value="AHBA_syn"/>
    <property type="match status" value="1"/>
</dbReference>
<sequence>MIPYGHQSISQSDIDAVTAVLTSDYLTQGSQVPMFESAVATVTRAEYAVAGNSATSMLHVACLALGVLQQDIVWTSPITFVASANCALYCGAKVDFVDVDPLTGNMCAIALANKLQESKKQGCLPKVIIPVHLCGHSCNMDVIGALAKQYGVRVIEDASHAIGGQYQDQYIGQCQYSDITVFSFHPVKIITTAEGGVATTNCAELAKAMVLYRSHGVTRDKDMMLRPDEGDWYYEQHFLGFNYRMTDLQAALGNSQIMRLDEFVAKRNQLARRYHFLLKDTGVEFVSPLDNTLSAYHLMMILLPENIARKVVFDAMRAAGICVHVHYFPVHLQPYYLNLGFAEHDFPQAEHFYRHCLTLPLYPDLSDEQLVFITETLKGLL</sequence>
<dbReference type="PANTHER" id="PTHR30244:SF34">
    <property type="entry name" value="DTDP-4-AMINO-4,6-DIDEOXYGALACTOSE TRANSAMINASE"/>
    <property type="match status" value="1"/>
</dbReference>
<keyword evidence="1 3" id="KW-0663">Pyridoxal phosphate</keyword>
<dbReference type="Gene3D" id="3.90.1150.10">
    <property type="entry name" value="Aspartate Aminotransferase, domain 1"/>
    <property type="match status" value="1"/>
</dbReference>
<evidence type="ECO:0000256" key="3">
    <source>
        <dbReference type="RuleBase" id="RU004508"/>
    </source>
</evidence>
<comment type="caution">
    <text evidence="4">The sequence shown here is derived from an EMBL/GenBank/DDBJ whole genome shotgun (WGS) entry which is preliminary data.</text>
</comment>
<evidence type="ECO:0000313" key="5">
    <source>
        <dbReference type="Proteomes" id="UP001249505"/>
    </source>
</evidence>
<name>A0ABU3FTS3_9GAMM</name>
<dbReference type="Pfam" id="PF01041">
    <property type="entry name" value="DegT_DnrJ_EryC1"/>
    <property type="match status" value="1"/>
</dbReference>
<dbReference type="PIRSF" id="PIRSF000390">
    <property type="entry name" value="PLP_StrS"/>
    <property type="match status" value="1"/>
</dbReference>
<dbReference type="SUPFAM" id="SSF53383">
    <property type="entry name" value="PLP-dependent transferases"/>
    <property type="match status" value="1"/>
</dbReference>
<dbReference type="InterPro" id="IPR015424">
    <property type="entry name" value="PyrdxlP-dep_Trfase"/>
</dbReference>
<reference evidence="4 5" key="1">
    <citation type="submission" date="2023-07" db="EMBL/GenBank/DDBJ databases">
        <title>Novel Shewanella species isolated from Baltic Sea sediments.</title>
        <authorList>
            <person name="Martin-Rodriguez A.J."/>
        </authorList>
    </citation>
    <scope>NUCLEOTIDE SEQUENCE [LARGE SCALE GENOMIC DNA]</scope>
    <source>
        <strain evidence="4 5">SP2S1-2</strain>
    </source>
</reference>
<keyword evidence="4" id="KW-0032">Aminotransferase</keyword>
<dbReference type="InterPro" id="IPR015422">
    <property type="entry name" value="PyrdxlP-dep_Trfase_small"/>
</dbReference>
<dbReference type="EC" id="2.6.1.92" evidence="4"/>
<evidence type="ECO:0000256" key="1">
    <source>
        <dbReference type="ARBA" id="ARBA00022898"/>
    </source>
</evidence>